<reference evidence="4" key="1">
    <citation type="journal article" date="2020" name="Cell">
        <title>Large-Scale Comparative Analyses of Tick Genomes Elucidate Their Genetic Diversity and Vector Capacities.</title>
        <authorList>
            <consortium name="Tick Genome and Microbiome Consortium (TIGMIC)"/>
            <person name="Jia N."/>
            <person name="Wang J."/>
            <person name="Shi W."/>
            <person name="Du L."/>
            <person name="Sun Y."/>
            <person name="Zhan W."/>
            <person name="Jiang J.F."/>
            <person name="Wang Q."/>
            <person name="Zhang B."/>
            <person name="Ji P."/>
            <person name="Bell-Sakyi L."/>
            <person name="Cui X.M."/>
            <person name="Yuan T.T."/>
            <person name="Jiang B.G."/>
            <person name="Yang W.F."/>
            <person name="Lam T.T."/>
            <person name="Chang Q.C."/>
            <person name="Ding S.J."/>
            <person name="Wang X.J."/>
            <person name="Zhu J.G."/>
            <person name="Ruan X.D."/>
            <person name="Zhao L."/>
            <person name="Wei J.T."/>
            <person name="Ye R.Z."/>
            <person name="Que T.C."/>
            <person name="Du C.H."/>
            <person name="Zhou Y.H."/>
            <person name="Cheng J.X."/>
            <person name="Dai P.F."/>
            <person name="Guo W.B."/>
            <person name="Han X.H."/>
            <person name="Huang E.J."/>
            <person name="Li L.F."/>
            <person name="Wei W."/>
            <person name="Gao Y.C."/>
            <person name="Liu J.Z."/>
            <person name="Shao H.Z."/>
            <person name="Wang X."/>
            <person name="Wang C.C."/>
            <person name="Yang T.C."/>
            <person name="Huo Q.B."/>
            <person name="Li W."/>
            <person name="Chen H.Y."/>
            <person name="Chen S.E."/>
            <person name="Zhou L.G."/>
            <person name="Ni X.B."/>
            <person name="Tian J.H."/>
            <person name="Sheng Y."/>
            <person name="Liu T."/>
            <person name="Pan Y.S."/>
            <person name="Xia L.Y."/>
            <person name="Li J."/>
            <person name="Zhao F."/>
            <person name="Cao W.C."/>
        </authorList>
    </citation>
    <scope>NUCLEOTIDE SEQUENCE</scope>
    <source>
        <strain evidence="4">Rmic-2018</strain>
    </source>
</reference>
<dbReference type="PROSITE" id="PS50158">
    <property type="entry name" value="ZF_CCHC"/>
    <property type="match status" value="1"/>
</dbReference>
<dbReference type="SUPFAM" id="SSF57756">
    <property type="entry name" value="Retrovirus zinc finger-like domains"/>
    <property type="match status" value="1"/>
</dbReference>
<feature type="domain" description="CCHC-type" evidence="3">
    <location>
        <begin position="19"/>
        <end position="33"/>
    </location>
</feature>
<dbReference type="Gene3D" id="4.10.60.10">
    <property type="entry name" value="Zinc finger, CCHC-type"/>
    <property type="match status" value="1"/>
</dbReference>
<name>A0A9J6F1N0_RHIMP</name>
<evidence type="ECO:0000256" key="2">
    <source>
        <dbReference type="SAM" id="MobiDB-lite"/>
    </source>
</evidence>
<evidence type="ECO:0000259" key="3">
    <source>
        <dbReference type="PROSITE" id="PS50158"/>
    </source>
</evidence>
<feature type="compositionally biased region" description="Basic and acidic residues" evidence="2">
    <location>
        <begin position="123"/>
        <end position="132"/>
    </location>
</feature>
<dbReference type="GO" id="GO:0008270">
    <property type="term" value="F:zinc ion binding"/>
    <property type="evidence" value="ECO:0007669"/>
    <property type="project" value="UniProtKB-KW"/>
</dbReference>
<dbReference type="GO" id="GO:0003676">
    <property type="term" value="F:nucleic acid binding"/>
    <property type="evidence" value="ECO:0007669"/>
    <property type="project" value="InterPro"/>
</dbReference>
<reference evidence="4" key="2">
    <citation type="submission" date="2021-09" db="EMBL/GenBank/DDBJ databases">
        <authorList>
            <person name="Jia N."/>
            <person name="Wang J."/>
            <person name="Shi W."/>
            <person name="Du L."/>
            <person name="Sun Y."/>
            <person name="Zhan W."/>
            <person name="Jiang J."/>
            <person name="Wang Q."/>
            <person name="Zhang B."/>
            <person name="Ji P."/>
            <person name="Sakyi L.B."/>
            <person name="Cui X."/>
            <person name="Yuan T."/>
            <person name="Jiang B."/>
            <person name="Yang W."/>
            <person name="Lam T.T.-Y."/>
            <person name="Chang Q."/>
            <person name="Ding S."/>
            <person name="Wang X."/>
            <person name="Zhu J."/>
            <person name="Ruan X."/>
            <person name="Zhao L."/>
            <person name="Wei J."/>
            <person name="Que T."/>
            <person name="Du C."/>
            <person name="Cheng J."/>
            <person name="Dai P."/>
            <person name="Han X."/>
            <person name="Huang E."/>
            <person name="Gao Y."/>
            <person name="Liu J."/>
            <person name="Shao H."/>
            <person name="Ye R."/>
            <person name="Li L."/>
            <person name="Wei W."/>
            <person name="Wang X."/>
            <person name="Wang C."/>
            <person name="Huo Q."/>
            <person name="Li W."/>
            <person name="Guo W."/>
            <person name="Chen H."/>
            <person name="Chen S."/>
            <person name="Zhou L."/>
            <person name="Zhou L."/>
            <person name="Ni X."/>
            <person name="Tian J."/>
            <person name="Zhou Y."/>
            <person name="Sheng Y."/>
            <person name="Liu T."/>
            <person name="Pan Y."/>
            <person name="Xia L."/>
            <person name="Li J."/>
            <person name="Zhao F."/>
            <person name="Cao W."/>
        </authorList>
    </citation>
    <scope>NUCLEOTIDE SEQUENCE</scope>
    <source>
        <strain evidence="4">Rmic-2018</strain>
        <tissue evidence="4">Larvae</tissue>
    </source>
</reference>
<dbReference type="InterPro" id="IPR001878">
    <property type="entry name" value="Znf_CCHC"/>
</dbReference>
<proteinExistence type="predicted"/>
<gene>
    <name evidence="4" type="ORF">HPB51_009288</name>
</gene>
<protein>
    <recommendedName>
        <fullName evidence="3">CCHC-type domain-containing protein</fullName>
    </recommendedName>
</protein>
<accession>A0A9J6F1N0</accession>
<sequence length="239" mass="27108">MRLGSGMALVVVPGRAPLCLRCRSTGHIRRDCRVPRCAGCHAFEHDQVDCTRSYTPVQQVEQQMPTILNCSWMRMKQRGPRRQRQRWRRLNAVATSEREMETPTKQDTVENMVMGTPMHWRSTRAETQHEPEPVISPDATLNMDTDETTPVKRRLNEGDAASQQRLTQKIKGCDEWLVPKSLGVLAACVRRRFQAAAVGRRLERRPDNLRSAAPLCHSSAAYRFAVDLRSGQDFPSGAT</sequence>
<dbReference type="EMBL" id="JABSTU010000001">
    <property type="protein sequence ID" value="KAH8040032.1"/>
    <property type="molecule type" value="Genomic_DNA"/>
</dbReference>
<evidence type="ECO:0000313" key="5">
    <source>
        <dbReference type="Proteomes" id="UP000821866"/>
    </source>
</evidence>
<dbReference type="SMART" id="SM00343">
    <property type="entry name" value="ZnF_C2HC"/>
    <property type="match status" value="2"/>
</dbReference>
<keyword evidence="1" id="KW-0863">Zinc-finger</keyword>
<feature type="region of interest" description="Disordered" evidence="2">
    <location>
        <begin position="123"/>
        <end position="144"/>
    </location>
</feature>
<evidence type="ECO:0000256" key="1">
    <source>
        <dbReference type="PROSITE-ProRule" id="PRU00047"/>
    </source>
</evidence>
<dbReference type="InterPro" id="IPR036875">
    <property type="entry name" value="Znf_CCHC_sf"/>
</dbReference>
<evidence type="ECO:0000313" key="4">
    <source>
        <dbReference type="EMBL" id="KAH8040032.1"/>
    </source>
</evidence>
<keyword evidence="1" id="KW-0862">Zinc</keyword>
<keyword evidence="1" id="KW-0479">Metal-binding</keyword>
<dbReference type="AlphaFoldDB" id="A0A9J6F1N0"/>
<organism evidence="4 5">
    <name type="scientific">Rhipicephalus microplus</name>
    <name type="common">Cattle tick</name>
    <name type="synonym">Boophilus microplus</name>
    <dbReference type="NCBI Taxonomy" id="6941"/>
    <lineage>
        <taxon>Eukaryota</taxon>
        <taxon>Metazoa</taxon>
        <taxon>Ecdysozoa</taxon>
        <taxon>Arthropoda</taxon>
        <taxon>Chelicerata</taxon>
        <taxon>Arachnida</taxon>
        <taxon>Acari</taxon>
        <taxon>Parasitiformes</taxon>
        <taxon>Ixodida</taxon>
        <taxon>Ixodoidea</taxon>
        <taxon>Ixodidae</taxon>
        <taxon>Rhipicephalinae</taxon>
        <taxon>Rhipicephalus</taxon>
        <taxon>Boophilus</taxon>
    </lineage>
</organism>
<dbReference type="Proteomes" id="UP000821866">
    <property type="component" value="Chromosome 1"/>
</dbReference>
<comment type="caution">
    <text evidence="4">The sequence shown here is derived from an EMBL/GenBank/DDBJ whole genome shotgun (WGS) entry which is preliminary data.</text>
</comment>
<keyword evidence="5" id="KW-1185">Reference proteome</keyword>